<dbReference type="EMBL" id="CP014228">
    <property type="protein sequence ID" value="AMD87718.1"/>
    <property type="molecule type" value="Genomic_DNA"/>
</dbReference>
<dbReference type="InterPro" id="IPR000120">
    <property type="entry name" value="Amidase"/>
</dbReference>
<dbReference type="Pfam" id="PF01425">
    <property type="entry name" value="Amidase"/>
    <property type="match status" value="1"/>
</dbReference>
<evidence type="ECO:0000259" key="1">
    <source>
        <dbReference type="Pfam" id="PF01425"/>
    </source>
</evidence>
<name>A0A0X8JG09_ACTRD</name>
<protein>
    <recommendedName>
        <fullName evidence="1">Amidase domain-containing protein</fullName>
    </recommendedName>
</protein>
<dbReference type="Proteomes" id="UP000065220">
    <property type="component" value="Chromosome"/>
</dbReference>
<dbReference type="AlphaFoldDB" id="A0A0X8JG09"/>
<sequence length="291" mass="31013">MPYTGIATLEGSFDHVGPMTATVADNALLLSVLAGPDGVDPRQVGHEPDDYLGALDGGVEGLRIGVLKEGFEQPDADTRVNSKVRDAVRVLERLGATVVEVSVPRHADGLALWTPIGYDGVTATVFQGGGIGIGRDDYYPTSLMQWAFDHADRLADAPPSVKMYFLTSTFARRHIGNVGYGHAINAGRELRRAYDAVLADVDVLVMPTTPTTARPLIERGSATISEEVAAAVPQLSNTCPFDITHHPGLSIPAGEVDGLPVGMMLVGKHYDEATLYRVAAAYEATGEGRYR</sequence>
<dbReference type="KEGG" id="ard:AXF14_09145"/>
<dbReference type="GO" id="GO:0003824">
    <property type="term" value="F:catalytic activity"/>
    <property type="evidence" value="ECO:0007669"/>
    <property type="project" value="InterPro"/>
</dbReference>
<dbReference type="InterPro" id="IPR036928">
    <property type="entry name" value="AS_sf"/>
</dbReference>
<dbReference type="Gene3D" id="3.90.1300.10">
    <property type="entry name" value="Amidase signature (AS) domain"/>
    <property type="match status" value="1"/>
</dbReference>
<dbReference type="PANTHER" id="PTHR11895">
    <property type="entry name" value="TRANSAMIDASE"/>
    <property type="match status" value="1"/>
</dbReference>
<reference evidence="3" key="1">
    <citation type="submission" date="2016-02" db="EMBL/GenBank/DDBJ databases">
        <authorList>
            <person name="Holder M.E."/>
            <person name="Ajami N.J."/>
            <person name="Petrosino J.F."/>
        </authorList>
    </citation>
    <scope>NUCLEOTIDE SEQUENCE [LARGE SCALE GENOMIC DNA]</scope>
    <source>
        <strain evidence="3">CCUG 36733</strain>
    </source>
</reference>
<dbReference type="PANTHER" id="PTHR11895:SF170">
    <property type="entry name" value="AMIDASE"/>
    <property type="match status" value="1"/>
</dbReference>
<evidence type="ECO:0000313" key="2">
    <source>
        <dbReference type="EMBL" id="AMD87718.1"/>
    </source>
</evidence>
<dbReference type="InterPro" id="IPR023631">
    <property type="entry name" value="Amidase_dom"/>
</dbReference>
<dbReference type="STRING" id="111015.AXF14_09145"/>
<keyword evidence="3" id="KW-1185">Reference proteome</keyword>
<dbReference type="SUPFAM" id="SSF75304">
    <property type="entry name" value="Amidase signature (AS) enzymes"/>
    <property type="match status" value="1"/>
</dbReference>
<gene>
    <name evidence="2" type="ORF">AXF14_09145</name>
</gene>
<organism evidence="2 3">
    <name type="scientific">Actinomyces radicidentis</name>
    <dbReference type="NCBI Taxonomy" id="111015"/>
    <lineage>
        <taxon>Bacteria</taxon>
        <taxon>Bacillati</taxon>
        <taxon>Actinomycetota</taxon>
        <taxon>Actinomycetes</taxon>
        <taxon>Actinomycetales</taxon>
        <taxon>Actinomycetaceae</taxon>
        <taxon>Actinomyces</taxon>
    </lineage>
</organism>
<accession>A0A0X8JG09</accession>
<proteinExistence type="predicted"/>
<evidence type="ECO:0000313" key="3">
    <source>
        <dbReference type="Proteomes" id="UP000065220"/>
    </source>
</evidence>
<feature type="domain" description="Amidase" evidence="1">
    <location>
        <begin position="2"/>
        <end position="275"/>
    </location>
</feature>